<evidence type="ECO:0000313" key="2">
    <source>
        <dbReference type="Proteomes" id="UP000310158"/>
    </source>
</evidence>
<name>A0A4V3XFJ0_9AGAM</name>
<proteinExistence type="predicted"/>
<organism evidence="1 2">
    <name type="scientific">Bondarzewia mesenterica</name>
    <dbReference type="NCBI Taxonomy" id="1095465"/>
    <lineage>
        <taxon>Eukaryota</taxon>
        <taxon>Fungi</taxon>
        <taxon>Dikarya</taxon>
        <taxon>Basidiomycota</taxon>
        <taxon>Agaricomycotina</taxon>
        <taxon>Agaricomycetes</taxon>
        <taxon>Russulales</taxon>
        <taxon>Bondarzewiaceae</taxon>
        <taxon>Bondarzewia</taxon>
    </lineage>
</organism>
<evidence type="ECO:0000313" key="1">
    <source>
        <dbReference type="EMBL" id="THH17703.1"/>
    </source>
</evidence>
<reference evidence="1 2" key="1">
    <citation type="submission" date="2019-02" db="EMBL/GenBank/DDBJ databases">
        <title>Genome sequencing of the rare red list fungi Bondarzewia mesenterica.</title>
        <authorList>
            <person name="Buettner E."/>
            <person name="Kellner H."/>
        </authorList>
    </citation>
    <scope>NUCLEOTIDE SEQUENCE [LARGE SCALE GENOMIC DNA]</scope>
    <source>
        <strain evidence="1 2">DSM 108281</strain>
    </source>
</reference>
<protein>
    <submittedName>
        <fullName evidence="1">Uncharacterized protein</fullName>
    </submittedName>
</protein>
<dbReference type="Proteomes" id="UP000310158">
    <property type="component" value="Unassembled WGS sequence"/>
</dbReference>
<accession>A0A4V3XFJ0</accession>
<comment type="caution">
    <text evidence="1">The sequence shown here is derived from an EMBL/GenBank/DDBJ whole genome shotgun (WGS) entry which is preliminary data.</text>
</comment>
<dbReference type="OrthoDB" id="10523707at2759"/>
<gene>
    <name evidence="1" type="ORF">EW146_g3163</name>
</gene>
<keyword evidence="2" id="KW-1185">Reference proteome</keyword>
<dbReference type="AlphaFoldDB" id="A0A4V3XFJ0"/>
<sequence>MEGPRGVKWTGWHRGIVEFVGSQKWIIGIEVHWYRVRYTDGVAEDVMDIIPAIGESWEGRNLMAAGGKMILDQLLSVIVPELVINSRGEEVWEWTPARVDNICTTDGLLMVYYHPSSRAAHKFDQTVETNKLFPGEQMLGREPIHAVWAMMYNPQVVEGLKKKNYEVSDCYDLPKNKVHSKNT</sequence>
<dbReference type="EMBL" id="SGPL01000100">
    <property type="protein sequence ID" value="THH17703.1"/>
    <property type="molecule type" value="Genomic_DNA"/>
</dbReference>